<dbReference type="Gene3D" id="3.40.630.40">
    <property type="entry name" value="Zn-dependent exopeptidases"/>
    <property type="match status" value="1"/>
</dbReference>
<evidence type="ECO:0000256" key="4">
    <source>
        <dbReference type="SAM" id="Coils"/>
    </source>
</evidence>
<evidence type="ECO:0000313" key="7">
    <source>
        <dbReference type="EMBL" id="RXK09088.1"/>
    </source>
</evidence>
<dbReference type="CDD" id="cd02696">
    <property type="entry name" value="MurNAc-LAA"/>
    <property type="match status" value="1"/>
</dbReference>
<feature type="coiled-coil region" evidence="4">
    <location>
        <begin position="26"/>
        <end position="53"/>
    </location>
</feature>
<keyword evidence="9" id="KW-1185">Reference proteome</keyword>
<dbReference type="Proteomes" id="UP000289193">
    <property type="component" value="Unassembled WGS sequence"/>
</dbReference>
<dbReference type="FunFam" id="3.40.630.40:FF:000005">
    <property type="entry name" value="N-acetylmuramoyl-L-alanine amidase (AmiA)"/>
    <property type="match status" value="1"/>
</dbReference>
<reference evidence="6 8" key="2">
    <citation type="submission" date="2018-07" db="EMBL/GenBank/DDBJ databases">
        <title>Complete genome of the Arcobacter bivalviorum type strain LMG 26154.</title>
        <authorList>
            <person name="Miller W.G."/>
            <person name="Yee E."/>
            <person name="Bono J.L."/>
        </authorList>
    </citation>
    <scope>NUCLEOTIDE SEQUENCE [LARGE SCALE GENOMIC DNA]</scope>
    <source>
        <strain evidence="6 8">LMG 26154</strain>
    </source>
</reference>
<dbReference type="EC" id="3.5.1.28" evidence="2"/>
<dbReference type="PANTHER" id="PTHR30404">
    <property type="entry name" value="N-ACETYLMURAMOYL-L-ALANINE AMIDASE"/>
    <property type="match status" value="1"/>
</dbReference>
<feature type="domain" description="MurNAc-LAA" evidence="5">
    <location>
        <begin position="270"/>
        <end position="425"/>
    </location>
</feature>
<dbReference type="EMBL" id="CP031217">
    <property type="protein sequence ID" value="AXH12787.1"/>
    <property type="molecule type" value="Genomic_DNA"/>
</dbReference>
<proteinExistence type="predicted"/>
<dbReference type="GO" id="GO:0030288">
    <property type="term" value="C:outer membrane-bounded periplasmic space"/>
    <property type="evidence" value="ECO:0007669"/>
    <property type="project" value="TreeGrafter"/>
</dbReference>
<evidence type="ECO:0000259" key="5">
    <source>
        <dbReference type="SMART" id="SM00646"/>
    </source>
</evidence>
<dbReference type="AlphaFoldDB" id="A0AAX2A6Y0"/>
<accession>A0AAX2A6Y0</accession>
<evidence type="ECO:0000313" key="6">
    <source>
        <dbReference type="EMBL" id="AXH12787.1"/>
    </source>
</evidence>
<protein>
    <recommendedName>
        <fullName evidence="2">N-acetylmuramoyl-L-alanine amidase</fullName>
        <ecNumber evidence="2">3.5.1.28</ecNumber>
    </recommendedName>
</protein>
<keyword evidence="4" id="KW-0175">Coiled coil</keyword>
<name>A0AAX2A6Y0_9BACT</name>
<dbReference type="GO" id="GO:0008745">
    <property type="term" value="F:N-acetylmuramoyl-L-alanine amidase activity"/>
    <property type="evidence" value="ECO:0007669"/>
    <property type="project" value="UniProtKB-EC"/>
</dbReference>
<sequence length="432" mass="49573">MEYLKAVLNNDKAKEIDNLKILISTGKKLNKNISKYESELNKYNKENKKHIKIEPIKIEEPKKIEKAKISKKIKEDTDNYKYTIKSVESRNNMVIIDFKSPVSKNFIKFSEEKAKSGFQDIYDIKGSFKDAHPTKLKIDGVKQIVIKQETPTTLRILFEDNKNLKTIYFFVNNKRLILKVLDVEKENKTTTNKIVKKAKKVQYRPGLNKVVVIDAGHGGKDVGAVGPNKRYEKIVVFEVTKYLESYLKKRGYKVYLTRNKDRFIKVRNRTILANEKKADIFVSVHANAAHKSKVNKLNGIETFFLSPARSERAKRVAAKENSSDVRNMSGSTKKAFLESLNRPRITASHKLSIDIQRNMLFSTRKIHKDVIDGGVREGPFWVLVGAQMPSVLIELGYITHPKESKRLYNSKYQKALAEGIANGIDSYFLKNP</sequence>
<dbReference type="SMART" id="SM00646">
    <property type="entry name" value="Ami_3"/>
    <property type="match status" value="1"/>
</dbReference>
<evidence type="ECO:0000313" key="8">
    <source>
        <dbReference type="Proteomes" id="UP000253850"/>
    </source>
</evidence>
<dbReference type="EMBL" id="PDKM01000008">
    <property type="protein sequence ID" value="RXK09088.1"/>
    <property type="molecule type" value="Genomic_DNA"/>
</dbReference>
<evidence type="ECO:0000256" key="1">
    <source>
        <dbReference type="ARBA" id="ARBA00001561"/>
    </source>
</evidence>
<comment type="catalytic activity">
    <reaction evidence="1">
        <text>Hydrolyzes the link between N-acetylmuramoyl residues and L-amino acid residues in certain cell-wall glycopeptides.</text>
        <dbReference type="EC" id="3.5.1.28"/>
    </reaction>
</comment>
<dbReference type="InterPro" id="IPR050695">
    <property type="entry name" value="N-acetylmuramoyl_amidase_3"/>
</dbReference>
<dbReference type="RefSeq" id="WP_114839604.1">
    <property type="nucleotide sequence ID" value="NZ_CP031217.1"/>
</dbReference>
<reference evidence="7 9" key="1">
    <citation type="submission" date="2017-10" db="EMBL/GenBank/DDBJ databases">
        <title>Genomics of the genus Arcobacter.</title>
        <authorList>
            <person name="Perez-Cataluna A."/>
            <person name="Figueras M.J."/>
        </authorList>
    </citation>
    <scope>NUCLEOTIDE SEQUENCE [LARGE SCALE GENOMIC DNA]</scope>
    <source>
        <strain evidence="7 9">CECT 7835</strain>
    </source>
</reference>
<dbReference type="GO" id="GO:0009253">
    <property type="term" value="P:peptidoglycan catabolic process"/>
    <property type="evidence" value="ECO:0007669"/>
    <property type="project" value="InterPro"/>
</dbReference>
<evidence type="ECO:0000256" key="3">
    <source>
        <dbReference type="ARBA" id="ARBA00022801"/>
    </source>
</evidence>
<evidence type="ECO:0000256" key="2">
    <source>
        <dbReference type="ARBA" id="ARBA00011901"/>
    </source>
</evidence>
<organism evidence="7 9">
    <name type="scientific">Halarcobacter bivalviorum</name>
    <dbReference type="NCBI Taxonomy" id="663364"/>
    <lineage>
        <taxon>Bacteria</taxon>
        <taxon>Pseudomonadati</taxon>
        <taxon>Campylobacterota</taxon>
        <taxon>Epsilonproteobacteria</taxon>
        <taxon>Campylobacterales</taxon>
        <taxon>Arcobacteraceae</taxon>
        <taxon>Halarcobacter</taxon>
    </lineage>
</organism>
<keyword evidence="3 6" id="KW-0378">Hydrolase</keyword>
<dbReference type="KEGG" id="hbv:ABIV_1797"/>
<evidence type="ECO:0000313" key="9">
    <source>
        <dbReference type="Proteomes" id="UP000289193"/>
    </source>
</evidence>
<dbReference type="Proteomes" id="UP000253850">
    <property type="component" value="Chromosome"/>
</dbReference>
<dbReference type="InterPro" id="IPR002508">
    <property type="entry name" value="MurNAc-LAA_cat"/>
</dbReference>
<dbReference type="SUPFAM" id="SSF53187">
    <property type="entry name" value="Zn-dependent exopeptidases"/>
    <property type="match status" value="1"/>
</dbReference>
<gene>
    <name evidence="6" type="primary">amiA</name>
    <name evidence="6" type="ORF">ABIV_1797</name>
    <name evidence="7" type="ORF">CRV05_12480</name>
</gene>
<dbReference type="PANTHER" id="PTHR30404:SF0">
    <property type="entry name" value="N-ACETYLMURAMOYL-L-ALANINE AMIDASE AMIC"/>
    <property type="match status" value="1"/>
</dbReference>
<dbReference type="Pfam" id="PF01520">
    <property type="entry name" value="Amidase_3"/>
    <property type="match status" value="1"/>
</dbReference>